<keyword evidence="2" id="KW-1133">Transmembrane helix</keyword>
<sequence length="370" mass="36661">PRPSTPPASSPGRHSGRKSDGGAKHGGGRGAGQAGAAAGSATGPAGAGTGGADATGGRTGAGQGAGGSNGAEAGSGSGSGAGGLGGAPLPGTGSGGRALPPESGGSDAITSLRDLRELPELRKGISRRTLAIAAAAVAVVVLVIVLIVANSGGGDDNASKGGSAGTSEDDGKGGTREAEQAAAGTAGQSDDKSGGEQGGKADEDKSDDKAEDKGDSALPGGYARVKDGRFHFSVALPEAWKRAGIAGQNSGRKYAPPGGGYPRIQIDHTSSPGADAVGAWRKLEPAVKSSSPGYKSLGIKKVDWRGYPTVADWQFLRKENGKKVHVLNRGFKVDGKSGYAILITCKADAWQDKACTTLRKTAFKTFEPHA</sequence>
<feature type="compositionally biased region" description="Gly residues" evidence="1">
    <location>
        <begin position="24"/>
        <end position="33"/>
    </location>
</feature>
<feature type="region of interest" description="Disordered" evidence="1">
    <location>
        <begin position="154"/>
        <end position="222"/>
    </location>
</feature>
<feature type="region of interest" description="Disordered" evidence="1">
    <location>
        <begin position="1"/>
        <end position="111"/>
    </location>
</feature>
<gene>
    <name evidence="3" type="ORF">ITI46_31070</name>
</gene>
<evidence type="ECO:0000313" key="4">
    <source>
        <dbReference type="Proteomes" id="UP001519064"/>
    </source>
</evidence>
<proteinExistence type="predicted"/>
<dbReference type="EMBL" id="JADKMA010000246">
    <property type="protein sequence ID" value="MBO8196056.1"/>
    <property type="molecule type" value="Genomic_DNA"/>
</dbReference>
<dbReference type="GO" id="GO:0004674">
    <property type="term" value="F:protein serine/threonine kinase activity"/>
    <property type="evidence" value="ECO:0007669"/>
    <property type="project" value="UniProtKB-KW"/>
</dbReference>
<dbReference type="Proteomes" id="UP001519064">
    <property type="component" value="Unassembled WGS sequence"/>
</dbReference>
<evidence type="ECO:0000256" key="2">
    <source>
        <dbReference type="SAM" id="Phobius"/>
    </source>
</evidence>
<comment type="caution">
    <text evidence="3">The sequence shown here is derived from an EMBL/GenBank/DDBJ whole genome shotgun (WGS) entry which is preliminary data.</text>
</comment>
<evidence type="ECO:0000256" key="1">
    <source>
        <dbReference type="SAM" id="MobiDB-lite"/>
    </source>
</evidence>
<keyword evidence="3" id="KW-0723">Serine/threonine-protein kinase</keyword>
<keyword evidence="4" id="KW-1185">Reference proteome</keyword>
<accession>A0ABS3XLY9</accession>
<feature type="non-terminal residue" evidence="3">
    <location>
        <position position="1"/>
    </location>
</feature>
<keyword evidence="3" id="KW-0418">Kinase</keyword>
<keyword evidence="3" id="KW-0808">Transferase</keyword>
<feature type="compositionally biased region" description="Gly residues" evidence="1">
    <location>
        <begin position="45"/>
        <end position="96"/>
    </location>
</feature>
<feature type="compositionally biased region" description="Low complexity" evidence="1">
    <location>
        <begin position="34"/>
        <end position="44"/>
    </location>
</feature>
<keyword evidence="2" id="KW-0472">Membrane</keyword>
<protein>
    <submittedName>
        <fullName evidence="3">Serine/threonine protein kinase</fullName>
    </submittedName>
</protein>
<organism evidence="3 4">
    <name type="scientific">Streptomyces oryzae</name>
    <dbReference type="NCBI Taxonomy" id="1434886"/>
    <lineage>
        <taxon>Bacteria</taxon>
        <taxon>Bacillati</taxon>
        <taxon>Actinomycetota</taxon>
        <taxon>Actinomycetes</taxon>
        <taxon>Kitasatosporales</taxon>
        <taxon>Streptomycetaceae</taxon>
        <taxon>Streptomyces</taxon>
    </lineage>
</organism>
<feature type="compositionally biased region" description="Basic and acidic residues" evidence="1">
    <location>
        <begin position="189"/>
        <end position="215"/>
    </location>
</feature>
<feature type="compositionally biased region" description="Basic and acidic residues" evidence="1">
    <location>
        <begin position="169"/>
        <end position="179"/>
    </location>
</feature>
<feature type="transmembrane region" description="Helical" evidence="2">
    <location>
        <begin position="130"/>
        <end position="149"/>
    </location>
</feature>
<evidence type="ECO:0000313" key="3">
    <source>
        <dbReference type="EMBL" id="MBO8196056.1"/>
    </source>
</evidence>
<reference evidence="3 4" key="1">
    <citation type="submission" date="2020-11" db="EMBL/GenBank/DDBJ databases">
        <title>Streptomyces spirodelae sp. nov., isolated from duckweed.</title>
        <authorList>
            <person name="Saimee Y."/>
            <person name="Duangmal K."/>
        </authorList>
    </citation>
    <scope>NUCLEOTIDE SEQUENCE [LARGE SCALE GENOMIC DNA]</scope>
    <source>
        <strain evidence="3 4">S16-07</strain>
    </source>
</reference>
<keyword evidence="2" id="KW-0812">Transmembrane</keyword>
<name>A0ABS3XLY9_9ACTN</name>